<name>A0A9W6B9R1_9CHLO</name>
<dbReference type="InterPro" id="IPR011009">
    <property type="entry name" value="Kinase-like_dom_sf"/>
</dbReference>
<evidence type="ECO:0000313" key="3">
    <source>
        <dbReference type="EMBL" id="GLC47768.1"/>
    </source>
</evidence>
<sequence>MDCLLLAMNKTGGKLAKGLSRAGRCITNGVAGCLTGPDVGVPIDGGRSSWPRILAAKTAEMEAADPSLHTCGCRCSPCTKARWCVQQLPRAIDLTWDISRPSSSESSSSNTTTSSDPASSGTTTASCSRAIIITTSSDDSSVAVADARTSTSTLCSDGSAVPPPPPASPSPQDAGLADVPPLDPLNKPTGAALLKDITGPDNRTVWRLPPSARWQHQVVVKDIPCHSAERAAEITAAGDLFETPSKRVAGILTVDEAMAEARMADEVSRAGAARSRRRLLRQQRRRDLFVQPLHVEVRPCSLVGTSLDAGHDLEVVIVYPYHADGDALQYMYELGRATLWRMLSWRRPLGPDVAAVVLSQAMYELARDMFGLVGQAHELGFILNDHKPENLVFSRSAGGYQLIDAEAVQRCAMRSHVPPERLARCTPDYAAPEQRARLWADARSDVYTCGRSVLSIIERCLVLPFREVLGAYNPEYQEVMLPLFGLLDPLMLLAESCTARDPAKRPTAAEAFDLLERWMYGMCDDGGAEWCAAEGQERRSRSE</sequence>
<feature type="region of interest" description="Disordered" evidence="1">
    <location>
        <begin position="99"/>
        <end position="123"/>
    </location>
</feature>
<gene>
    <name evidence="3" type="primary">PLEST000648</name>
    <name evidence="3" type="ORF">PLESTB_000023600</name>
</gene>
<dbReference type="EMBL" id="BRXU01000001">
    <property type="protein sequence ID" value="GLC47768.1"/>
    <property type="molecule type" value="Genomic_DNA"/>
</dbReference>
<proteinExistence type="predicted"/>
<dbReference type="InterPro" id="IPR000719">
    <property type="entry name" value="Prot_kinase_dom"/>
</dbReference>
<dbReference type="SUPFAM" id="SSF56112">
    <property type="entry name" value="Protein kinase-like (PK-like)"/>
    <property type="match status" value="1"/>
</dbReference>
<protein>
    <recommendedName>
        <fullName evidence="2">Protein kinase domain-containing protein</fullName>
    </recommendedName>
</protein>
<feature type="domain" description="Protein kinase" evidence="2">
    <location>
        <begin position="191"/>
        <end position="519"/>
    </location>
</feature>
<organism evidence="3 4">
    <name type="scientific">Pleodorina starrii</name>
    <dbReference type="NCBI Taxonomy" id="330485"/>
    <lineage>
        <taxon>Eukaryota</taxon>
        <taxon>Viridiplantae</taxon>
        <taxon>Chlorophyta</taxon>
        <taxon>core chlorophytes</taxon>
        <taxon>Chlorophyceae</taxon>
        <taxon>CS clade</taxon>
        <taxon>Chlamydomonadales</taxon>
        <taxon>Volvocaceae</taxon>
        <taxon>Pleodorina</taxon>
    </lineage>
</organism>
<dbReference type="Proteomes" id="UP001165080">
    <property type="component" value="Unassembled WGS sequence"/>
</dbReference>
<dbReference type="GO" id="GO:0004672">
    <property type="term" value="F:protein kinase activity"/>
    <property type="evidence" value="ECO:0007669"/>
    <property type="project" value="InterPro"/>
</dbReference>
<feature type="region of interest" description="Disordered" evidence="1">
    <location>
        <begin position="152"/>
        <end position="190"/>
    </location>
</feature>
<evidence type="ECO:0000259" key="2">
    <source>
        <dbReference type="PROSITE" id="PS50011"/>
    </source>
</evidence>
<dbReference type="GO" id="GO:0005524">
    <property type="term" value="F:ATP binding"/>
    <property type="evidence" value="ECO:0007669"/>
    <property type="project" value="InterPro"/>
</dbReference>
<evidence type="ECO:0000313" key="4">
    <source>
        <dbReference type="Proteomes" id="UP001165080"/>
    </source>
</evidence>
<evidence type="ECO:0000256" key="1">
    <source>
        <dbReference type="SAM" id="MobiDB-lite"/>
    </source>
</evidence>
<dbReference type="PROSITE" id="PS50011">
    <property type="entry name" value="PROTEIN_KINASE_DOM"/>
    <property type="match status" value="1"/>
</dbReference>
<dbReference type="Gene3D" id="1.10.510.10">
    <property type="entry name" value="Transferase(Phosphotransferase) domain 1"/>
    <property type="match status" value="1"/>
</dbReference>
<accession>A0A9W6B9R1</accession>
<dbReference type="AlphaFoldDB" id="A0A9W6B9R1"/>
<keyword evidence="4" id="KW-1185">Reference proteome</keyword>
<reference evidence="3 4" key="1">
    <citation type="journal article" date="2023" name="Commun. Biol.">
        <title>Reorganization of the ancestral sex-determining regions during the evolution of trioecy in Pleodorina starrii.</title>
        <authorList>
            <person name="Takahashi K."/>
            <person name="Suzuki S."/>
            <person name="Kawai-Toyooka H."/>
            <person name="Yamamoto K."/>
            <person name="Hamaji T."/>
            <person name="Ootsuki R."/>
            <person name="Yamaguchi H."/>
            <person name="Kawachi M."/>
            <person name="Higashiyama T."/>
            <person name="Nozaki H."/>
        </authorList>
    </citation>
    <scope>NUCLEOTIDE SEQUENCE [LARGE SCALE GENOMIC DNA]</scope>
    <source>
        <strain evidence="3 4">NIES-4479</strain>
    </source>
</reference>
<feature type="compositionally biased region" description="Low complexity" evidence="1">
    <location>
        <begin position="99"/>
        <end position="120"/>
    </location>
</feature>
<comment type="caution">
    <text evidence="3">The sequence shown here is derived from an EMBL/GenBank/DDBJ whole genome shotgun (WGS) entry which is preliminary data.</text>
</comment>